<dbReference type="InterPro" id="IPR035240">
    <property type="entry name" value="SprT_Zn_ribbon"/>
</dbReference>
<dbReference type="PATRIC" id="fig|1073571.4.peg.1489"/>
<dbReference type="Pfam" id="PF17283">
    <property type="entry name" value="Zn_ribbon_SprT"/>
    <property type="match status" value="1"/>
</dbReference>
<dbReference type="AlphaFoldDB" id="A0A0E4H7H5"/>
<name>A0A0E4H7H5_9BACL</name>
<dbReference type="KEGG" id="pri:PRIO_1423"/>
<accession>A0A0E4H7H5</accession>
<evidence type="ECO:0000259" key="1">
    <source>
        <dbReference type="SMART" id="SM00731"/>
    </source>
</evidence>
<dbReference type="Pfam" id="PF10263">
    <property type="entry name" value="SprT-like"/>
    <property type="match status" value="1"/>
</dbReference>
<proteinExistence type="predicted"/>
<protein>
    <submittedName>
        <fullName evidence="2">SprT-like protein</fullName>
    </submittedName>
</protein>
<dbReference type="EMBL" id="LN831776">
    <property type="protein sequence ID" value="CQR53538.1"/>
    <property type="molecule type" value="Genomic_DNA"/>
</dbReference>
<reference evidence="3" key="1">
    <citation type="submission" date="2015-03" db="EMBL/GenBank/DDBJ databases">
        <authorList>
            <person name="Wibberg D."/>
        </authorList>
    </citation>
    <scope>NUCLEOTIDE SEQUENCE [LARGE SCALE GENOMIC DNA]</scope>
</reference>
<dbReference type="SMART" id="SM00731">
    <property type="entry name" value="SprT"/>
    <property type="match status" value="1"/>
</dbReference>
<gene>
    <name evidence="2" type="ORF">PRIO_1423</name>
</gene>
<dbReference type="STRING" id="483937.AMQ84_22910"/>
<dbReference type="InterPro" id="IPR006640">
    <property type="entry name" value="SprT-like_domain"/>
</dbReference>
<sequence length="168" mass="19586">MRETMTRMSNEELQQWIEQVSQDSFGVPFRHKASFNSRLSTTGGRYFIKSHNIEINPMQLEMFGREETERIIKHELCHYHLHLSKRGYMHRDADFKKLLAMVGGSRFCQTLPGAKARKPLPYRYKLVCTACATEYPRKRKADPKRYRCGNCAGKLKLVALEESRGKAK</sequence>
<evidence type="ECO:0000313" key="3">
    <source>
        <dbReference type="Proteomes" id="UP000033163"/>
    </source>
</evidence>
<evidence type="ECO:0000313" key="2">
    <source>
        <dbReference type="EMBL" id="CQR53538.1"/>
    </source>
</evidence>
<dbReference type="HOGENOM" id="CLU_123820_0_0_9"/>
<organism evidence="2 3">
    <name type="scientific">Paenibacillus riograndensis SBR5</name>
    <dbReference type="NCBI Taxonomy" id="1073571"/>
    <lineage>
        <taxon>Bacteria</taxon>
        <taxon>Bacillati</taxon>
        <taxon>Bacillota</taxon>
        <taxon>Bacilli</taxon>
        <taxon>Bacillales</taxon>
        <taxon>Paenibacillaceae</taxon>
        <taxon>Paenibacillus</taxon>
        <taxon>Paenibacillus sonchi group</taxon>
    </lineage>
</organism>
<dbReference type="NCBIfam" id="NF003339">
    <property type="entry name" value="PRK04351.1"/>
    <property type="match status" value="1"/>
</dbReference>
<dbReference type="Proteomes" id="UP000033163">
    <property type="component" value="Chromosome I"/>
</dbReference>
<feature type="domain" description="SprT-like" evidence="1">
    <location>
        <begin position="11"/>
        <end position="158"/>
    </location>
</feature>
<dbReference type="GO" id="GO:0006950">
    <property type="term" value="P:response to stress"/>
    <property type="evidence" value="ECO:0007669"/>
    <property type="project" value="UniProtKB-ARBA"/>
</dbReference>